<dbReference type="eggNOG" id="KOG1305">
    <property type="taxonomic scope" value="Eukaryota"/>
</dbReference>
<feature type="transmembrane region" description="Helical" evidence="7">
    <location>
        <begin position="50"/>
        <end position="71"/>
    </location>
</feature>
<feature type="transmembrane region" description="Helical" evidence="7">
    <location>
        <begin position="362"/>
        <end position="385"/>
    </location>
</feature>
<dbReference type="KEGG" id="apro:F751_5578"/>
<dbReference type="AlphaFoldDB" id="A0A087SAW5"/>
<dbReference type="Proteomes" id="UP000028924">
    <property type="component" value="Unassembled WGS sequence"/>
</dbReference>
<dbReference type="GO" id="GO:0015179">
    <property type="term" value="F:L-amino acid transmembrane transporter activity"/>
    <property type="evidence" value="ECO:0007669"/>
    <property type="project" value="TreeGrafter"/>
</dbReference>
<dbReference type="InterPro" id="IPR013057">
    <property type="entry name" value="AA_transpt_TM"/>
</dbReference>
<dbReference type="RefSeq" id="XP_011395735.1">
    <property type="nucleotide sequence ID" value="XM_011397433.1"/>
</dbReference>
<evidence type="ECO:0000256" key="4">
    <source>
        <dbReference type="ARBA" id="ARBA00022989"/>
    </source>
</evidence>
<sequence length="530" mass="54804">MPEVVLEHWPHPRAESSSRAFTSALITLTLSILGSSVLPVPYAFSRTGVLLGLLTALAVSLANSLTGTLLVRAAGACGTSSYEALAETLGGPRWRAFTQSWLVLLLFGTLCGDFALVADTGRLAVGKLAGSAAPHWLLAGQGRVIVALLGLGLVLPLSCLKHIRKLEQAAAAGVALVGVLTVIIIRRCVADDFPAVRSGELDLFHVRLTPDLPEAIGVLSFAFYVHPMLLPMLAEMPAGARGVALTARANQLVTSGVALAIYSVIGVFAAARYGLATGGDVLVNEWLGGAWDGALDAGMALYLALSMVPIVLTLRLQLDALILGPGRRTSRAHTMQVTAASVLSSLGVALCFPTAAEKMFAITGASAVCVVCYALPVAFHLRLFYRPASAVARCASVPDLAPSAQHALLGTSLGPDANQHNASTLSLAGWGRPGSPASTAPSTGSARLASAEHAASLAHWADLDDKLAGLEPGPVTLEYPSVHSVRQEPSVARRAAAMTQHVVLPLLVLVLGFLASGVGLVLAIQQLLAS</sequence>
<dbReference type="OrthoDB" id="513400at2759"/>
<evidence type="ECO:0000313" key="10">
    <source>
        <dbReference type="Proteomes" id="UP000028924"/>
    </source>
</evidence>
<evidence type="ECO:0000256" key="6">
    <source>
        <dbReference type="SAM" id="MobiDB-lite"/>
    </source>
</evidence>
<dbReference type="GO" id="GO:0016020">
    <property type="term" value="C:membrane"/>
    <property type="evidence" value="ECO:0007669"/>
    <property type="project" value="UniProtKB-SubCell"/>
</dbReference>
<feature type="transmembrane region" description="Helical" evidence="7">
    <location>
        <begin position="337"/>
        <end position="356"/>
    </location>
</feature>
<feature type="transmembrane region" description="Helical" evidence="7">
    <location>
        <begin position="138"/>
        <end position="157"/>
    </location>
</feature>
<keyword evidence="10" id="KW-1185">Reference proteome</keyword>
<feature type="domain" description="Amino acid transporter transmembrane" evidence="8">
    <location>
        <begin position="21"/>
        <end position="390"/>
    </location>
</feature>
<keyword evidence="3" id="KW-0029">Amino-acid transport</keyword>
<feature type="compositionally biased region" description="Low complexity" evidence="6">
    <location>
        <begin position="433"/>
        <end position="445"/>
    </location>
</feature>
<keyword evidence="2 7" id="KW-0812">Transmembrane</keyword>
<evidence type="ECO:0000256" key="5">
    <source>
        <dbReference type="ARBA" id="ARBA00023136"/>
    </source>
</evidence>
<evidence type="ECO:0000313" key="9">
    <source>
        <dbReference type="EMBL" id="KFM22869.1"/>
    </source>
</evidence>
<evidence type="ECO:0000259" key="8">
    <source>
        <dbReference type="Pfam" id="PF01490"/>
    </source>
</evidence>
<feature type="transmembrane region" description="Helical" evidence="7">
    <location>
        <begin position="169"/>
        <end position="185"/>
    </location>
</feature>
<keyword evidence="4 7" id="KW-1133">Transmembrane helix</keyword>
<organism evidence="9 10">
    <name type="scientific">Auxenochlorella protothecoides</name>
    <name type="common">Green microalga</name>
    <name type="synonym">Chlorella protothecoides</name>
    <dbReference type="NCBI Taxonomy" id="3075"/>
    <lineage>
        <taxon>Eukaryota</taxon>
        <taxon>Viridiplantae</taxon>
        <taxon>Chlorophyta</taxon>
        <taxon>core chlorophytes</taxon>
        <taxon>Trebouxiophyceae</taxon>
        <taxon>Chlorellales</taxon>
        <taxon>Chlorellaceae</taxon>
        <taxon>Auxenochlorella</taxon>
    </lineage>
</organism>
<dbReference type="PANTHER" id="PTHR22950:SF702">
    <property type="entry name" value="AMINO ACID TRANSPORTER PROTEIN"/>
    <property type="match status" value="1"/>
</dbReference>
<keyword evidence="5 7" id="KW-0472">Membrane</keyword>
<reference evidence="9 10" key="1">
    <citation type="journal article" date="2014" name="BMC Genomics">
        <title>Oil accumulation mechanisms of the oleaginous microalga Chlorella protothecoides revealed through its genome, transcriptomes, and proteomes.</title>
        <authorList>
            <person name="Gao C."/>
            <person name="Wang Y."/>
            <person name="Shen Y."/>
            <person name="Yan D."/>
            <person name="He X."/>
            <person name="Dai J."/>
            <person name="Wu Q."/>
        </authorList>
    </citation>
    <scope>NUCLEOTIDE SEQUENCE [LARGE SCALE GENOMIC DNA]</scope>
    <source>
        <strain evidence="9 10">0710</strain>
    </source>
</reference>
<evidence type="ECO:0000256" key="2">
    <source>
        <dbReference type="ARBA" id="ARBA00022692"/>
    </source>
</evidence>
<feature type="transmembrane region" description="Helical" evidence="7">
    <location>
        <begin position="21"/>
        <end position="44"/>
    </location>
</feature>
<name>A0A087SAW5_AUXPR</name>
<feature type="transmembrane region" description="Helical" evidence="7">
    <location>
        <begin position="215"/>
        <end position="234"/>
    </location>
</feature>
<feature type="transmembrane region" description="Helical" evidence="7">
    <location>
        <begin position="502"/>
        <end position="524"/>
    </location>
</feature>
<accession>A0A087SAW5</accession>
<keyword evidence="3" id="KW-0813">Transport</keyword>
<feature type="transmembrane region" description="Helical" evidence="7">
    <location>
        <begin position="101"/>
        <end position="118"/>
    </location>
</feature>
<dbReference type="GeneID" id="23616969"/>
<evidence type="ECO:0000256" key="7">
    <source>
        <dbReference type="SAM" id="Phobius"/>
    </source>
</evidence>
<evidence type="ECO:0000256" key="1">
    <source>
        <dbReference type="ARBA" id="ARBA00004141"/>
    </source>
</evidence>
<comment type="subcellular location">
    <subcellularLocation>
        <location evidence="1">Membrane</location>
        <topology evidence="1">Multi-pass membrane protein</topology>
    </subcellularLocation>
</comment>
<feature type="transmembrane region" description="Helical" evidence="7">
    <location>
        <begin position="255"/>
        <end position="275"/>
    </location>
</feature>
<gene>
    <name evidence="9" type="ORF">F751_5578</name>
</gene>
<feature type="region of interest" description="Disordered" evidence="6">
    <location>
        <begin position="424"/>
        <end position="445"/>
    </location>
</feature>
<dbReference type="PANTHER" id="PTHR22950">
    <property type="entry name" value="AMINO ACID TRANSPORTER"/>
    <property type="match status" value="1"/>
</dbReference>
<evidence type="ECO:0000256" key="3">
    <source>
        <dbReference type="ARBA" id="ARBA00022970"/>
    </source>
</evidence>
<dbReference type="EMBL" id="KL662082">
    <property type="protein sequence ID" value="KFM22869.1"/>
    <property type="molecule type" value="Genomic_DNA"/>
</dbReference>
<proteinExistence type="predicted"/>
<feature type="transmembrane region" description="Helical" evidence="7">
    <location>
        <begin position="295"/>
        <end position="316"/>
    </location>
</feature>
<protein>
    <submittedName>
        <fullName evidence="9">Sodium-coupled neutral amino acid transporter 3</fullName>
    </submittedName>
</protein>
<dbReference type="Pfam" id="PF01490">
    <property type="entry name" value="Aa_trans"/>
    <property type="match status" value="1"/>
</dbReference>